<dbReference type="RefSeq" id="WP_190055861.1">
    <property type="nucleotide sequence ID" value="NZ_BMWH01000002.1"/>
</dbReference>
<accession>A0A918V6G6</accession>
<sequence>MQYDTPEELRAFLRLCLAGPGREKCTPARLVEILPEPMHDELTRHAPHLRAMRHRLDALATQRERAHQEYADALAAWIRGEEPEPAGERYVIGRNGVFATLYDRKDERLLVENATEEHCRRVRDELLAGEPQPADRPVPLPDAVTAAHDAAVAHAVACGTCWPGARLAEMCDAGQRAALAGLAGQAAKVLAGGQGEARKRLEDLEGLVTEYRLPPAPPAYTPLIVRRDPAYDGTRWAILHDPGDSTVRRAWTADGWEMAWSLTHQEVFCWPDAETALAQARRAQAQDDEHEPDVDGAGRTPAEYHTRP</sequence>
<dbReference type="EMBL" id="BMWH01000002">
    <property type="protein sequence ID" value="GGZ72953.1"/>
    <property type="molecule type" value="Genomic_DNA"/>
</dbReference>
<name>A0A918V6G6_9ACTN</name>
<gene>
    <name evidence="2" type="ORF">GCM10010389_07930</name>
</gene>
<evidence type="ECO:0000256" key="1">
    <source>
        <dbReference type="SAM" id="MobiDB-lite"/>
    </source>
</evidence>
<dbReference type="AlphaFoldDB" id="A0A918V6G6"/>
<proteinExistence type="predicted"/>
<comment type="caution">
    <text evidence="2">The sequence shown here is derived from an EMBL/GenBank/DDBJ whole genome shotgun (WGS) entry which is preliminary data.</text>
</comment>
<dbReference type="Proteomes" id="UP000623010">
    <property type="component" value="Unassembled WGS sequence"/>
</dbReference>
<reference evidence="2" key="2">
    <citation type="submission" date="2020-09" db="EMBL/GenBank/DDBJ databases">
        <authorList>
            <person name="Sun Q."/>
            <person name="Ohkuma M."/>
        </authorList>
    </citation>
    <scope>NUCLEOTIDE SEQUENCE</scope>
    <source>
        <strain evidence="2">JCM 5016</strain>
    </source>
</reference>
<keyword evidence="3" id="KW-1185">Reference proteome</keyword>
<reference evidence="2" key="1">
    <citation type="journal article" date="2014" name="Int. J. Syst. Evol. Microbiol.">
        <title>Complete genome sequence of Corynebacterium casei LMG S-19264T (=DSM 44701T), isolated from a smear-ripened cheese.</title>
        <authorList>
            <consortium name="US DOE Joint Genome Institute (JGI-PGF)"/>
            <person name="Walter F."/>
            <person name="Albersmeier A."/>
            <person name="Kalinowski J."/>
            <person name="Ruckert C."/>
        </authorList>
    </citation>
    <scope>NUCLEOTIDE SEQUENCE</scope>
    <source>
        <strain evidence="2">JCM 5016</strain>
    </source>
</reference>
<protein>
    <submittedName>
        <fullName evidence="2">Uncharacterized protein</fullName>
    </submittedName>
</protein>
<evidence type="ECO:0000313" key="3">
    <source>
        <dbReference type="Proteomes" id="UP000623010"/>
    </source>
</evidence>
<feature type="region of interest" description="Disordered" evidence="1">
    <location>
        <begin position="278"/>
        <end position="308"/>
    </location>
</feature>
<evidence type="ECO:0000313" key="2">
    <source>
        <dbReference type="EMBL" id="GGZ72953.1"/>
    </source>
</evidence>
<organism evidence="2 3">
    <name type="scientific">Streptomyces echinoruber</name>
    <dbReference type="NCBI Taxonomy" id="68898"/>
    <lineage>
        <taxon>Bacteria</taxon>
        <taxon>Bacillati</taxon>
        <taxon>Actinomycetota</taxon>
        <taxon>Actinomycetes</taxon>
        <taxon>Kitasatosporales</taxon>
        <taxon>Streptomycetaceae</taxon>
        <taxon>Streptomyces</taxon>
    </lineage>
</organism>